<evidence type="ECO:0000313" key="3">
    <source>
        <dbReference type="Proteomes" id="UP000868497"/>
    </source>
</evidence>
<organism evidence="2 3">
    <name type="scientific">Klebsiella oxytoca</name>
    <dbReference type="NCBI Taxonomy" id="571"/>
    <lineage>
        <taxon>Bacteria</taxon>
        <taxon>Pseudomonadati</taxon>
        <taxon>Pseudomonadota</taxon>
        <taxon>Gammaproteobacteria</taxon>
        <taxon>Enterobacterales</taxon>
        <taxon>Enterobacteriaceae</taxon>
        <taxon>Klebsiella/Raoultella group</taxon>
        <taxon>Klebsiella</taxon>
    </lineage>
</organism>
<dbReference type="PROSITE" id="PS51186">
    <property type="entry name" value="GNAT"/>
    <property type="match status" value="1"/>
</dbReference>
<name>A0A2X4ZJ01_KLEOX</name>
<dbReference type="Pfam" id="PF00583">
    <property type="entry name" value="Acetyltransf_1"/>
    <property type="match status" value="1"/>
</dbReference>
<dbReference type="PANTHER" id="PTHR43233">
    <property type="entry name" value="FAMILY N-ACETYLTRANSFERASE, PUTATIVE (AFU_ORTHOLOGUE AFUA_6G03350)-RELATED"/>
    <property type="match status" value="1"/>
</dbReference>
<sequence>MMVLKEKEHLESVDWRRVAEIIADAGLNQRDVALVERAFRHSTFCWFGYEKGQLVAVARAISDLTWCSYLADVAVAPNCQGKGYGKLLMQAASERLRPFGKTFIYSVVDKVGFYRRFGFEMLTTGMVCASAESLLRMREQGYICQDSDTSQL</sequence>
<accession>A0A2X4ZJ01</accession>
<dbReference type="InterPro" id="IPR000182">
    <property type="entry name" value="GNAT_dom"/>
</dbReference>
<reference evidence="2" key="2">
    <citation type="submission" date="2019-09" db="EMBL/GenBank/DDBJ databases">
        <authorList>
            <consortium name="NCBI Pathogen Detection Project"/>
        </authorList>
    </citation>
    <scope>NUCLEOTIDE SEQUENCE</scope>
    <source>
        <strain evidence="2">AUSMDU00005748</strain>
    </source>
</reference>
<dbReference type="SUPFAM" id="SSF55729">
    <property type="entry name" value="Acyl-CoA N-acyltransferases (Nat)"/>
    <property type="match status" value="1"/>
</dbReference>
<reference evidence="2" key="1">
    <citation type="journal article" date="2018" name="Genome Biol.">
        <title>SKESA: strategic k-mer extension for scrupulous assemblies.</title>
        <authorList>
            <person name="Souvorov A."/>
            <person name="Agarwala R."/>
            <person name="Lipman D.J."/>
        </authorList>
    </citation>
    <scope>NUCLEOTIDE SEQUENCE</scope>
    <source>
        <strain evidence="2">AUSMDU00005748</strain>
    </source>
</reference>
<dbReference type="PANTHER" id="PTHR43233:SF1">
    <property type="entry name" value="FAMILY N-ACETYLTRANSFERASE, PUTATIVE (AFU_ORTHOLOGUE AFUA_6G03350)-RELATED"/>
    <property type="match status" value="1"/>
</dbReference>
<dbReference type="Proteomes" id="UP000868497">
    <property type="component" value="Unassembled WGS sequence"/>
</dbReference>
<comment type="caution">
    <text evidence="2">The sequence shown here is derived from an EMBL/GenBank/DDBJ whole genome shotgun (WGS) entry which is preliminary data.</text>
</comment>
<dbReference type="GO" id="GO:0016747">
    <property type="term" value="F:acyltransferase activity, transferring groups other than amino-acyl groups"/>
    <property type="evidence" value="ECO:0007669"/>
    <property type="project" value="InterPro"/>
</dbReference>
<dbReference type="AlphaFoldDB" id="A0A2X4ZJ01"/>
<dbReference type="CDD" id="cd04301">
    <property type="entry name" value="NAT_SF"/>
    <property type="match status" value="1"/>
</dbReference>
<dbReference type="InterPro" id="IPR053144">
    <property type="entry name" value="Acetyltransferase_Butenolide"/>
</dbReference>
<feature type="domain" description="N-acetyltransferase" evidence="1">
    <location>
        <begin position="2"/>
        <end position="142"/>
    </location>
</feature>
<dbReference type="Gene3D" id="3.40.630.30">
    <property type="match status" value="1"/>
</dbReference>
<evidence type="ECO:0000313" key="2">
    <source>
        <dbReference type="EMBL" id="HAU4358730.1"/>
    </source>
</evidence>
<dbReference type="EMBL" id="DACXIC010000028">
    <property type="protein sequence ID" value="HAU4358730.1"/>
    <property type="molecule type" value="Genomic_DNA"/>
</dbReference>
<gene>
    <name evidence="2" type="ORF">F6W21_20610</name>
</gene>
<protein>
    <submittedName>
        <fullName evidence="2">GNAT family N-acetyltransferase</fullName>
    </submittedName>
</protein>
<proteinExistence type="predicted"/>
<dbReference type="RefSeq" id="WP_023321070.1">
    <property type="nucleotide sequence ID" value="NZ_CAAKNQ010000088.1"/>
</dbReference>
<evidence type="ECO:0000259" key="1">
    <source>
        <dbReference type="PROSITE" id="PS51186"/>
    </source>
</evidence>
<dbReference type="InterPro" id="IPR016181">
    <property type="entry name" value="Acyl_CoA_acyltransferase"/>
</dbReference>